<dbReference type="Proteomes" id="UP000473681">
    <property type="component" value="Unassembled WGS sequence"/>
</dbReference>
<organism evidence="1 2">
    <name type="scientific">Clostridium botulinum</name>
    <dbReference type="NCBI Taxonomy" id="1491"/>
    <lineage>
        <taxon>Bacteria</taxon>
        <taxon>Bacillati</taxon>
        <taxon>Bacillota</taxon>
        <taxon>Clostridia</taxon>
        <taxon>Eubacteriales</taxon>
        <taxon>Clostridiaceae</taxon>
        <taxon>Clostridium</taxon>
    </lineage>
</organism>
<evidence type="ECO:0000313" key="2">
    <source>
        <dbReference type="Proteomes" id="UP000473681"/>
    </source>
</evidence>
<gene>
    <name evidence="1" type="ORF">FDB51_15245</name>
</gene>
<reference evidence="1 2" key="1">
    <citation type="submission" date="2019-04" db="EMBL/GenBank/DDBJ databases">
        <title>Genome sequencing of Clostridium botulinum Groups I-IV and Clostridium butyricum.</title>
        <authorList>
            <person name="Brunt J."/>
            <person name="Van Vliet A.H.M."/>
            <person name="Stringer S.C."/>
            <person name="Carter A.T."/>
            <person name="Peck M.W."/>
        </authorList>
    </citation>
    <scope>NUCLEOTIDE SEQUENCE [LARGE SCALE GENOMIC DNA]</scope>
    <source>
        <strain evidence="1 2">CB-K-33E</strain>
    </source>
</reference>
<dbReference type="EMBL" id="SWVK01000023">
    <property type="protein sequence ID" value="NFN36439.1"/>
    <property type="molecule type" value="Genomic_DNA"/>
</dbReference>
<dbReference type="AlphaFoldDB" id="A0A846JU18"/>
<proteinExistence type="predicted"/>
<protein>
    <submittedName>
        <fullName evidence="1">Uncharacterized protein</fullName>
    </submittedName>
</protein>
<accession>A0A846JU18</accession>
<comment type="caution">
    <text evidence="1">The sequence shown here is derived from an EMBL/GenBank/DDBJ whole genome shotgun (WGS) entry which is preliminary data.</text>
</comment>
<name>A0A846JU18_CLOBO</name>
<sequence length="206" mass="24877">MLTSNLYYEILKNVNPENYEFWCEEAKTEDELKSKVLQFEKKYCEEYDIDQEDFNPIELRFNGSGIYDIAGLEFGSGCALKIEEIFNNELISFEDKFPFTINLDFFSDNEKWKKEVKKSEQYKYIYLINHCTHVTVPHKYRTDYVIFSDNELSEENIKDYFEENEIFIGEFGQFFANYFIEELNKVDPEQILKYEDNSERIYMIED</sequence>
<evidence type="ECO:0000313" key="1">
    <source>
        <dbReference type="EMBL" id="NFN36439.1"/>
    </source>
</evidence>